<feature type="domain" description="Haemolysin-type calcium binding-related" evidence="4">
    <location>
        <begin position="1067"/>
        <end position="1107"/>
    </location>
</feature>
<dbReference type="GO" id="GO:0005576">
    <property type="term" value="C:extracellular region"/>
    <property type="evidence" value="ECO:0007669"/>
    <property type="project" value="UniProtKB-SubCell"/>
</dbReference>
<dbReference type="Pfam" id="PF06594">
    <property type="entry name" value="HCBP_related"/>
    <property type="match status" value="4"/>
</dbReference>
<evidence type="ECO:0000256" key="2">
    <source>
        <dbReference type="ARBA" id="ARBA00022525"/>
    </source>
</evidence>
<gene>
    <name evidence="5" type="ORF">F7R13_05145</name>
</gene>
<name>A0A6L3NNU5_9BURK</name>
<dbReference type="GO" id="GO:0005509">
    <property type="term" value="F:calcium ion binding"/>
    <property type="evidence" value="ECO:0007669"/>
    <property type="project" value="InterPro"/>
</dbReference>
<dbReference type="InterPro" id="IPR050557">
    <property type="entry name" value="RTX_toxin/Mannuronan_C5-epim"/>
</dbReference>
<evidence type="ECO:0000259" key="4">
    <source>
        <dbReference type="Pfam" id="PF06594"/>
    </source>
</evidence>
<dbReference type="InterPro" id="IPR011049">
    <property type="entry name" value="Serralysin-like_metalloprot_C"/>
</dbReference>
<reference evidence="5 6" key="1">
    <citation type="submission" date="2019-09" db="EMBL/GenBank/DDBJ databases">
        <title>Draft genome sequences of 48 bacterial type strains from the CCUG.</title>
        <authorList>
            <person name="Tunovic T."/>
            <person name="Pineiro-Iglesias B."/>
            <person name="Unosson C."/>
            <person name="Inganas E."/>
            <person name="Ohlen M."/>
            <person name="Cardew S."/>
            <person name="Jensie-Markopoulos S."/>
            <person name="Salva-Serra F."/>
            <person name="Jaen-Luchoro D."/>
            <person name="Karlsson R."/>
            <person name="Svensson-Stadler L."/>
            <person name="Chun J."/>
            <person name="Moore E."/>
        </authorList>
    </citation>
    <scope>NUCLEOTIDE SEQUENCE [LARGE SCALE GENOMIC DNA]</scope>
    <source>
        <strain evidence="5 6">CCUG 65687</strain>
    </source>
</reference>
<feature type="domain" description="Haemolysin-type calcium binding-related" evidence="4">
    <location>
        <begin position="1192"/>
        <end position="1232"/>
    </location>
</feature>
<protein>
    <recommendedName>
        <fullName evidence="4">Haemolysin-type calcium binding-related domain-containing protein</fullName>
    </recommendedName>
</protein>
<proteinExistence type="predicted"/>
<comment type="caution">
    <text evidence="5">The sequence shown here is derived from an EMBL/GenBank/DDBJ whole genome shotgun (WGS) entry which is preliminary data.</text>
</comment>
<dbReference type="InterPro" id="IPR010566">
    <property type="entry name" value="Haemolys_ca-bd"/>
</dbReference>
<dbReference type="Proteomes" id="UP000473571">
    <property type="component" value="Unassembled WGS sequence"/>
</dbReference>
<dbReference type="SUPFAM" id="SSF51120">
    <property type="entry name" value="beta-Roll"/>
    <property type="match status" value="10"/>
</dbReference>
<dbReference type="Pfam" id="PF00353">
    <property type="entry name" value="HemolysinCabind"/>
    <property type="match status" value="13"/>
</dbReference>
<evidence type="ECO:0000256" key="3">
    <source>
        <dbReference type="ARBA" id="ARBA00022837"/>
    </source>
</evidence>
<feature type="domain" description="Haemolysin-type calcium binding-related" evidence="4">
    <location>
        <begin position="943"/>
        <end position="983"/>
    </location>
</feature>
<dbReference type="RefSeq" id="WP_151003785.1">
    <property type="nucleotide sequence ID" value="NZ_CABVPO010000026.1"/>
</dbReference>
<sequence>MVFRAISILLAISCSWGCGMAFKPIFNDVMTLIRDTEGLIGHVGDLPNLPPGTLQQDGGQVVVDLTTVVGDMLTAVPGSAVAAAMIAGATQSATGDVQSATDAYNHLVEDAQSEQWELDPAQIQDLTNTDLRQFEAAAGQLIMMAGITATATGFPEAGLPLVAIGALIKYMGSRDFIDVDTAMAAIKQWLDGNGDDPPGGASGATGDAERQLRMANGEVDPVVLDLSGTGLNLTSLTGSTTYFDFSDDGFAQRTSWVGEGTGILCLVNPGGTVQNGSDLIESFGELQKLAGGVQILDASNSLYSQLRVWVSAGATGNVKGSGKLLTLSELGITSINLGASAVDQAIAGNHVTAITSYTLSDGSTREIASVTLNQNTADTVPDVAVVIPDSIAALPQVEGSGTIRDLRSAMAGNTTLASLVQQFVALSATADATTIGEDIRSIMYEWAGATNINPTSRGGNVDARQLAFVEAYLGQHYQNEQYGSNPIYHAGPGVNAAWNDLYSSVFAQLVLQSPNLASEVSEFQWLDGSVVSLQGFDAIKAAYSRLGDLTAQNLDEWETFLRIADAFRLESGMSLDWFERIVAMQSSDTIGSLGNAIAANLKVTFDANGISEIGTPLNDVFYAGKGVSLLVGNGGGASYDDLSGQYDTFVYNKGDGSVEIQELDYIGLNPTNTLKLGAGIDPSSVRVSSSNDDIILTLSSGDTIRLDSMVGKVNNGVQYVVFEDGTQWTRNAIIELSKGALGAIPILGTTGADRLDAGAGNHYAIGLGGNDTFVFDAGYGKLEIDESDSSAARQNSLQLLGEIAPDDVKVTSNKSGDVILTIGSGGDLVKVDGMLATAGAGVQQIQFSSGVTWDIHDVIAHEIESASTGGDNLYGSRSAEMFDGKGGSDFVTGGGGGDTFVFNAGYGSLEIGETETSGSINVLRLGTGISLSSLSVQADSLGDIILSDGVSGDHIQLDGMFSSNGMGVQRVEFADGTSLTRQQLIQAEASGSTGSDTLYGTSGADVFDGKGGGDFVSGGGGADTFVYNSGYGRLEIDESNYGSVESVLKLGAGIDETSTTVRSNGSDLEISDGIAGDVVTIDRGLLGKAYGVGVVQFADGTTWTYEQLIQRQGIGTTGADKLYGTNTVQLFDGNGGDDYVSGGGGADTFIYNSGYGNLEITEYDLTGSDRSVLRLGPGISESSIVVRSNGSDLEISDGVAGDKITLDDALYSRRSGVSSVEFSDGVVWSREQLIQAEGIGSVGSDTLYGASGAEFFDGKGGGDYIVGGGADTFVFNQGYGSLTINEFDIASTPSSILRLGAGIDESSVRVRSDSYELEITDGVDGDAIHLLSMGYESHSGVQSIQFADGVTWSREQILQASVTGGAGADTVYGVEGQPDYIDGKGGGDLEYGRGGNDTFVYNAGYGLLEINETASTSADVNVLEFGAGIDPSSISVRQAAWGLILTDGVAGDQITLDLMLNDQSKGVQEVRFSDGTKWTRQQLIRMATTGTSGADTIWGTSGADLIDGKGGGDEEIGAGGNDTFVFNQGYGQLLIDGVLGKPSDVTVLQLGPGIVPAGVKVKAGNGELILTDGVSGDGITLWGELSGFGVSEVHFADGTVWSRQDLILMVTSAGTTGNDSLYGSAGADRIDGKGGNDYISGGGGNDTFVFNAGYGQLEISEVDWGTSPANILELGGIDLASIKVSASQDGGDLVLTDGIAGDKITLDSMLGSRSSQSGVQEVRFSDGATLTAQQLIQMSLAGTTGSDSMYGGSGAEVFDGKGGSDYEVGNGGSDTFIFASGYGKLEISESIKKGDLSTLRIKGIKESDIVVGSNSGHSLVLTDGVNGDQVTVDAMLGQYGTSGQGVAQIQFDDGAIWTWDQLIKMAAIGTSGNDSIYGGAEPVIYDGKGGSDYIASYGDSDTFNFNLGYGRLEINEWNTYGFGRNVLQFGAGIDPTSIKVTASRSGALILTNTVNGDSVVVDSEVVNINSGVDRVNFSDGTVWTRDDILQKVYAIPATTGSDVLFRASPSELIDGLGGDDYIHGTGGADTFMFNSGYGNLEVSESGSSATLKLGVGISASSIKVFHNNNGIVLTDGVVGDRITLDGQNQWSNTGVQTIQFSDGTTWGAQDIVSRVGGVVGTSGNDQIFSLGTPHQVYDGEGGNDTLYGSGGGDTFIFNAGYGHLEISEYEPASAVNVLRLGVGINADSVNVSVNANGGLTLTDGVAGDQIDLDVAYTMTQFGVQQVQFADGSTWSAEQLRQKIGSAPATPGDDTITRGAGPDLIDGLGGNDYVTGGGGGDTFIFNAGYGHLQIHELESGTATNVLKLGVGIDASSVKVSGAQSVSGLTLTDGIAGDQIILDWTLLSPIAGVQQVQFSDGTTWTRDQMLQMAATGSAGDDTLSGSSGNDVLDGKGGNDVAYGLAGDDTYVLQPGYGALTIVNGYAPNGPVGDLAIGDVNPENIWLEQVGNDLHVDIMGTSTEATIQNWFGASADPLRELSLNGGSGGGRVLDGQINQLIQAMAAFSANHPGFDPTSTVNPSITDAPLLSVVNSSWHQ</sequence>
<dbReference type="Gene3D" id="2.150.10.10">
    <property type="entry name" value="Serralysin-like metalloprotease, C-terminal"/>
    <property type="match status" value="5"/>
</dbReference>
<dbReference type="PANTHER" id="PTHR38340:SF1">
    <property type="entry name" value="S-LAYER PROTEIN"/>
    <property type="match status" value="1"/>
</dbReference>
<comment type="subcellular location">
    <subcellularLocation>
        <location evidence="1">Secreted</location>
    </subcellularLocation>
</comment>
<dbReference type="EMBL" id="VZOL01000031">
    <property type="protein sequence ID" value="KAB0685282.1"/>
    <property type="molecule type" value="Genomic_DNA"/>
</dbReference>
<dbReference type="InterPro" id="IPR018511">
    <property type="entry name" value="Hemolysin-typ_Ca-bd_CS"/>
</dbReference>
<dbReference type="InterPro" id="IPR001343">
    <property type="entry name" value="Hemolysn_Ca-bd"/>
</dbReference>
<organism evidence="5 6">
    <name type="scientific">Burkholderia territorii</name>
    <dbReference type="NCBI Taxonomy" id="1503055"/>
    <lineage>
        <taxon>Bacteria</taxon>
        <taxon>Pseudomonadati</taxon>
        <taxon>Pseudomonadota</taxon>
        <taxon>Betaproteobacteria</taxon>
        <taxon>Burkholderiales</taxon>
        <taxon>Burkholderiaceae</taxon>
        <taxon>Burkholderia</taxon>
        <taxon>Burkholderia cepacia complex</taxon>
    </lineage>
</organism>
<feature type="domain" description="Haemolysin-type calcium binding-related" evidence="4">
    <location>
        <begin position="1948"/>
        <end position="1987"/>
    </location>
</feature>
<evidence type="ECO:0000313" key="6">
    <source>
        <dbReference type="Proteomes" id="UP000473571"/>
    </source>
</evidence>
<accession>A0A6L3NNU5</accession>
<keyword evidence="2" id="KW-0964">Secreted</keyword>
<evidence type="ECO:0000313" key="5">
    <source>
        <dbReference type="EMBL" id="KAB0685282.1"/>
    </source>
</evidence>
<dbReference type="PANTHER" id="PTHR38340">
    <property type="entry name" value="S-LAYER PROTEIN"/>
    <property type="match status" value="1"/>
</dbReference>
<keyword evidence="3" id="KW-0106">Calcium</keyword>
<dbReference type="PROSITE" id="PS00330">
    <property type="entry name" value="HEMOLYSIN_CALCIUM"/>
    <property type="match status" value="1"/>
</dbReference>
<evidence type="ECO:0000256" key="1">
    <source>
        <dbReference type="ARBA" id="ARBA00004613"/>
    </source>
</evidence>